<gene>
    <name evidence="1" type="ORF">E2C01_013867</name>
</gene>
<keyword evidence="2" id="KW-1185">Reference proteome</keyword>
<dbReference type="AlphaFoldDB" id="A0A5B7DII0"/>
<dbReference type="EMBL" id="VSRR010000922">
    <property type="protein sequence ID" value="MPC20903.1"/>
    <property type="molecule type" value="Genomic_DNA"/>
</dbReference>
<proteinExistence type="predicted"/>
<evidence type="ECO:0000313" key="1">
    <source>
        <dbReference type="EMBL" id="MPC20903.1"/>
    </source>
</evidence>
<sequence>MLHVQVKRRHPASTPARLVSFAWSVGRAGTAAVGVMWRTQQVCSLPVTESGEIAKPGGGRGVDRTQLPSNSLLTCVSSKDAIRAQRRNLRLCFISCLFTGQRLTIHEEIWCGYRGRGGE</sequence>
<reference evidence="1 2" key="1">
    <citation type="submission" date="2019-05" db="EMBL/GenBank/DDBJ databases">
        <title>Another draft genome of Portunus trituberculatus and its Hox gene families provides insights of decapod evolution.</title>
        <authorList>
            <person name="Jeong J.-H."/>
            <person name="Song I."/>
            <person name="Kim S."/>
            <person name="Choi T."/>
            <person name="Kim D."/>
            <person name="Ryu S."/>
            <person name="Kim W."/>
        </authorList>
    </citation>
    <scope>NUCLEOTIDE SEQUENCE [LARGE SCALE GENOMIC DNA]</scope>
    <source>
        <tissue evidence="1">Muscle</tissue>
    </source>
</reference>
<accession>A0A5B7DII0</accession>
<organism evidence="1 2">
    <name type="scientific">Portunus trituberculatus</name>
    <name type="common">Swimming crab</name>
    <name type="synonym">Neptunus trituberculatus</name>
    <dbReference type="NCBI Taxonomy" id="210409"/>
    <lineage>
        <taxon>Eukaryota</taxon>
        <taxon>Metazoa</taxon>
        <taxon>Ecdysozoa</taxon>
        <taxon>Arthropoda</taxon>
        <taxon>Crustacea</taxon>
        <taxon>Multicrustacea</taxon>
        <taxon>Malacostraca</taxon>
        <taxon>Eumalacostraca</taxon>
        <taxon>Eucarida</taxon>
        <taxon>Decapoda</taxon>
        <taxon>Pleocyemata</taxon>
        <taxon>Brachyura</taxon>
        <taxon>Eubrachyura</taxon>
        <taxon>Portunoidea</taxon>
        <taxon>Portunidae</taxon>
        <taxon>Portuninae</taxon>
        <taxon>Portunus</taxon>
    </lineage>
</organism>
<dbReference type="Proteomes" id="UP000324222">
    <property type="component" value="Unassembled WGS sequence"/>
</dbReference>
<name>A0A5B7DII0_PORTR</name>
<protein>
    <submittedName>
        <fullName evidence="1">Uncharacterized protein</fullName>
    </submittedName>
</protein>
<comment type="caution">
    <text evidence="1">The sequence shown here is derived from an EMBL/GenBank/DDBJ whole genome shotgun (WGS) entry which is preliminary data.</text>
</comment>
<evidence type="ECO:0000313" key="2">
    <source>
        <dbReference type="Proteomes" id="UP000324222"/>
    </source>
</evidence>